<dbReference type="KEGG" id="nlo:107228027"/>
<evidence type="ECO:0000313" key="4">
    <source>
        <dbReference type="RefSeq" id="XP_015524855.1"/>
    </source>
</evidence>
<accession>A0A6J0CEN3</accession>
<dbReference type="InParanoid" id="A0A6J0CEN3"/>
<dbReference type="PANTHER" id="PTHR28640">
    <property type="entry name" value="ADP-RIBOSYLATION FACTOR-LIKE PROTEIN 6-INTERACTING PROTEIN 6"/>
    <property type="match status" value="1"/>
</dbReference>
<organism evidence="4">
    <name type="scientific">Neodiprion lecontei</name>
    <name type="common">Redheaded pine sawfly</name>
    <dbReference type="NCBI Taxonomy" id="441921"/>
    <lineage>
        <taxon>Eukaryota</taxon>
        <taxon>Metazoa</taxon>
        <taxon>Ecdysozoa</taxon>
        <taxon>Arthropoda</taxon>
        <taxon>Hexapoda</taxon>
        <taxon>Insecta</taxon>
        <taxon>Pterygota</taxon>
        <taxon>Neoptera</taxon>
        <taxon>Endopterygota</taxon>
        <taxon>Hymenoptera</taxon>
        <taxon>Tenthredinoidea</taxon>
        <taxon>Diprionidae</taxon>
        <taxon>Diprioninae</taxon>
        <taxon>Neodiprion</taxon>
    </lineage>
</organism>
<feature type="transmembrane region" description="Helical" evidence="2">
    <location>
        <begin position="183"/>
        <end position="203"/>
    </location>
</feature>
<reference evidence="4" key="1">
    <citation type="submission" date="2025-08" db="UniProtKB">
        <authorList>
            <consortium name="RefSeq"/>
        </authorList>
    </citation>
    <scope>IDENTIFICATION</scope>
    <source>
        <tissue evidence="4">Thorax and Abdomen</tissue>
    </source>
</reference>
<gene>
    <name evidence="4" type="primary">LOC107228027</name>
</gene>
<evidence type="ECO:0000256" key="1">
    <source>
        <dbReference type="SAM" id="MobiDB-lite"/>
    </source>
</evidence>
<dbReference type="OrthoDB" id="10070125at2759"/>
<keyword evidence="3" id="KW-1185">Reference proteome</keyword>
<dbReference type="InterPro" id="IPR029383">
    <property type="entry name" value="ARL6IP6"/>
</dbReference>
<keyword evidence="2" id="KW-1133">Transmembrane helix</keyword>
<dbReference type="Pfam" id="PF15062">
    <property type="entry name" value="ARL6IP6"/>
    <property type="match status" value="1"/>
</dbReference>
<proteinExistence type="predicted"/>
<evidence type="ECO:0000313" key="3">
    <source>
        <dbReference type="Proteomes" id="UP000829291"/>
    </source>
</evidence>
<feature type="compositionally biased region" description="Polar residues" evidence="1">
    <location>
        <begin position="1"/>
        <end position="18"/>
    </location>
</feature>
<dbReference type="Proteomes" id="UP000829291">
    <property type="component" value="Chromosome 5"/>
</dbReference>
<name>A0A6J0CEN3_NEOLC</name>
<keyword evidence="2" id="KW-0472">Membrane</keyword>
<protein>
    <submittedName>
        <fullName evidence="4">Uncharacterized protein LOC107228027</fullName>
    </submittedName>
</protein>
<dbReference type="PANTHER" id="PTHR28640:SF1">
    <property type="entry name" value="ADP-RIBOSYLATION FACTOR-LIKE PROTEIN 6-INTERACTING PROTEIN 6"/>
    <property type="match status" value="1"/>
</dbReference>
<dbReference type="GeneID" id="107228027"/>
<dbReference type="AlphaFoldDB" id="A0A6J0CEN3"/>
<dbReference type="RefSeq" id="XP_015524855.1">
    <property type="nucleotide sequence ID" value="XM_015669369.2"/>
</dbReference>
<feature type="transmembrane region" description="Helical" evidence="2">
    <location>
        <begin position="137"/>
        <end position="156"/>
    </location>
</feature>
<feature type="region of interest" description="Disordered" evidence="1">
    <location>
        <begin position="1"/>
        <end position="23"/>
    </location>
</feature>
<evidence type="ECO:0000256" key="2">
    <source>
        <dbReference type="SAM" id="Phobius"/>
    </source>
</evidence>
<sequence length="205" mass="23269">MNMSFSKTNGWKPSNNGHAETETNKNYHGFREKLQINEWTFSLFLFCFSLSIVIGKLLLNYGVDLQWQIQGDYKLPSMPAFPSISNLSVMSISSLKPRFEFSSDRLVTAGEKLVNVSQRYEEAVSSAVVRFSRNNWLWIRATLSGLAMMGFTWYIVYKDSSVPGVNPPSPLSLLKKSGQSSRYSMQVNYFVGVLNGILIFIYLTL</sequence>
<feature type="transmembrane region" description="Helical" evidence="2">
    <location>
        <begin position="39"/>
        <end position="59"/>
    </location>
</feature>
<keyword evidence="2" id="KW-0812">Transmembrane</keyword>